<accession>A0AAW1RWX2</accession>
<evidence type="ECO:0000256" key="8">
    <source>
        <dbReference type="ARBA" id="ARBA00022801"/>
    </source>
</evidence>
<evidence type="ECO:0000256" key="5">
    <source>
        <dbReference type="ARBA" id="ARBA00013208"/>
    </source>
</evidence>
<evidence type="ECO:0000256" key="4">
    <source>
        <dbReference type="ARBA" id="ARBA00009370"/>
    </source>
</evidence>
<proteinExistence type="inferred from homology"/>
<dbReference type="GO" id="GO:0009535">
    <property type="term" value="C:chloroplast thylakoid membrane"/>
    <property type="evidence" value="ECO:0007669"/>
    <property type="project" value="TreeGrafter"/>
</dbReference>
<evidence type="ECO:0000256" key="1">
    <source>
        <dbReference type="ARBA" id="ARBA00000677"/>
    </source>
</evidence>
<comment type="caution">
    <text evidence="13">The sequence shown here is derived from an EMBL/GenBank/DDBJ whole genome shotgun (WGS) entry which is preliminary data.</text>
</comment>
<dbReference type="EMBL" id="JALJOU010000019">
    <property type="protein sequence ID" value="KAK9838285.1"/>
    <property type="molecule type" value="Genomic_DNA"/>
</dbReference>
<evidence type="ECO:0000256" key="11">
    <source>
        <dbReference type="PIRSR" id="PIRSR600223-1"/>
    </source>
</evidence>
<evidence type="ECO:0000256" key="2">
    <source>
        <dbReference type="ARBA" id="ARBA00004229"/>
    </source>
</evidence>
<name>A0AAW1RWX2_9CHLO</name>
<dbReference type="Pfam" id="PF10502">
    <property type="entry name" value="Peptidase_S26"/>
    <property type="match status" value="1"/>
</dbReference>
<evidence type="ECO:0000256" key="3">
    <source>
        <dbReference type="ARBA" id="ARBA00004370"/>
    </source>
</evidence>
<dbReference type="PANTHER" id="PTHR43390:SF1">
    <property type="entry name" value="CHLOROPLAST PROCESSING PEPTIDASE"/>
    <property type="match status" value="1"/>
</dbReference>
<keyword evidence="14" id="KW-1185">Reference proteome</keyword>
<feature type="domain" description="Peptidase S26" evidence="12">
    <location>
        <begin position="77"/>
        <end position="235"/>
    </location>
</feature>
<dbReference type="FunFam" id="2.10.109.10:FF:000012">
    <property type="entry name" value="Peptidase/ serine-type peptidase"/>
    <property type="match status" value="1"/>
</dbReference>
<dbReference type="NCBIfam" id="TIGR02227">
    <property type="entry name" value="sigpep_I_bact"/>
    <property type="match status" value="1"/>
</dbReference>
<evidence type="ECO:0000256" key="9">
    <source>
        <dbReference type="ARBA" id="ARBA00022946"/>
    </source>
</evidence>
<dbReference type="PROSITE" id="PS00761">
    <property type="entry name" value="SPASE_I_3"/>
    <property type="match status" value="1"/>
</dbReference>
<protein>
    <recommendedName>
        <fullName evidence="5">signal peptidase I</fullName>
        <ecNumber evidence="5">3.4.21.89</ecNumber>
    </recommendedName>
</protein>
<dbReference type="GO" id="GO:0010027">
    <property type="term" value="P:thylakoid membrane organization"/>
    <property type="evidence" value="ECO:0007669"/>
    <property type="project" value="TreeGrafter"/>
</dbReference>
<evidence type="ECO:0000256" key="10">
    <source>
        <dbReference type="ARBA" id="ARBA00023136"/>
    </source>
</evidence>
<keyword evidence="10" id="KW-0472">Membrane</keyword>
<dbReference type="Gene3D" id="2.10.109.10">
    <property type="entry name" value="Umud Fragment, subunit A"/>
    <property type="match status" value="1"/>
</dbReference>
<comment type="subcellular location">
    <subcellularLocation>
        <location evidence="3">Membrane</location>
    </subcellularLocation>
    <subcellularLocation>
        <location evidence="2">Plastid</location>
        <location evidence="2">Chloroplast</location>
    </subcellularLocation>
</comment>
<organism evidence="13 14">
    <name type="scientific">Elliptochloris bilobata</name>
    <dbReference type="NCBI Taxonomy" id="381761"/>
    <lineage>
        <taxon>Eukaryota</taxon>
        <taxon>Viridiplantae</taxon>
        <taxon>Chlorophyta</taxon>
        <taxon>core chlorophytes</taxon>
        <taxon>Trebouxiophyceae</taxon>
        <taxon>Trebouxiophyceae incertae sedis</taxon>
        <taxon>Elliptochloris clade</taxon>
        <taxon>Elliptochloris</taxon>
    </lineage>
</organism>
<dbReference type="CDD" id="cd06530">
    <property type="entry name" value="S26_SPase_I"/>
    <property type="match status" value="1"/>
</dbReference>
<dbReference type="GO" id="GO:0006465">
    <property type="term" value="P:signal peptide processing"/>
    <property type="evidence" value="ECO:0007669"/>
    <property type="project" value="InterPro"/>
</dbReference>
<dbReference type="PANTHER" id="PTHR43390">
    <property type="entry name" value="SIGNAL PEPTIDASE I"/>
    <property type="match status" value="1"/>
</dbReference>
<gene>
    <name evidence="13" type="ORF">WJX81_002372</name>
</gene>
<dbReference type="InterPro" id="IPR036286">
    <property type="entry name" value="LexA/Signal_pep-like_sf"/>
</dbReference>
<dbReference type="Proteomes" id="UP001445335">
    <property type="component" value="Unassembled WGS sequence"/>
</dbReference>
<keyword evidence="9" id="KW-0809">Transit peptide</keyword>
<reference evidence="13 14" key="1">
    <citation type="journal article" date="2024" name="Nat. Commun.">
        <title>Phylogenomics reveals the evolutionary origins of lichenization in chlorophyte algae.</title>
        <authorList>
            <person name="Puginier C."/>
            <person name="Libourel C."/>
            <person name="Otte J."/>
            <person name="Skaloud P."/>
            <person name="Haon M."/>
            <person name="Grisel S."/>
            <person name="Petersen M."/>
            <person name="Berrin J.G."/>
            <person name="Delaux P.M."/>
            <person name="Dal Grande F."/>
            <person name="Keller J."/>
        </authorList>
    </citation>
    <scope>NUCLEOTIDE SEQUENCE [LARGE SCALE GENOMIC DNA]</scope>
    <source>
        <strain evidence="13 14">SAG 245.80</strain>
    </source>
</reference>
<dbReference type="InterPro" id="IPR000223">
    <property type="entry name" value="Pept_S26A_signal_pept_1"/>
</dbReference>
<evidence type="ECO:0000256" key="7">
    <source>
        <dbReference type="ARBA" id="ARBA00022640"/>
    </source>
</evidence>
<dbReference type="GO" id="GO:0004252">
    <property type="term" value="F:serine-type endopeptidase activity"/>
    <property type="evidence" value="ECO:0007669"/>
    <property type="project" value="InterPro"/>
</dbReference>
<sequence>MQVLLGACCKARTGAWLLALSRGGVQSRAEDAQASTSGGSAPPLTDEVAQVSNDDEDKAGTSRAGGRPPLLSREDLITYTVAIGISYLIRAVVAEPRFIPSLSMFPTYDVGDRLVAEKITYRFVRPPGVGDVVIFHPREGAVAKPEWYEDDVFIKRIVAKDGDTVEVHDGRLYVNGRPRYEPYLQEPPRYTMPAITVPAGHVFVMGDNRNNSYDSHLWGPLPVENIVGRAMFNYWPPQHVGPLADFTDVGALETPPAAPALVGDAALVSWIRTLEF</sequence>
<evidence type="ECO:0000313" key="14">
    <source>
        <dbReference type="Proteomes" id="UP001445335"/>
    </source>
</evidence>
<keyword evidence="6" id="KW-0150">Chloroplast</keyword>
<dbReference type="InterPro" id="IPR019758">
    <property type="entry name" value="Pept_S26A_signal_pept_1_CS"/>
</dbReference>
<dbReference type="EC" id="3.4.21.89" evidence="5"/>
<keyword evidence="7" id="KW-0934">Plastid</keyword>
<feature type="active site" evidence="11">
    <location>
        <position position="103"/>
    </location>
</feature>
<dbReference type="AlphaFoldDB" id="A0AAW1RWX2"/>
<evidence type="ECO:0000259" key="12">
    <source>
        <dbReference type="Pfam" id="PF10502"/>
    </source>
</evidence>
<dbReference type="InterPro" id="IPR019533">
    <property type="entry name" value="Peptidase_S26"/>
</dbReference>
<dbReference type="GO" id="GO:0009003">
    <property type="term" value="F:signal peptidase activity"/>
    <property type="evidence" value="ECO:0007669"/>
    <property type="project" value="UniProtKB-EC"/>
</dbReference>
<evidence type="ECO:0000256" key="6">
    <source>
        <dbReference type="ARBA" id="ARBA00022528"/>
    </source>
</evidence>
<dbReference type="PRINTS" id="PR00727">
    <property type="entry name" value="LEADERPTASE"/>
</dbReference>
<keyword evidence="8" id="KW-0378">Hydrolase</keyword>
<dbReference type="SUPFAM" id="SSF51306">
    <property type="entry name" value="LexA/Signal peptidase"/>
    <property type="match status" value="1"/>
</dbReference>
<feature type="active site" evidence="11">
    <location>
        <position position="155"/>
    </location>
</feature>
<comment type="similarity">
    <text evidence="4">Belongs to the peptidase S26 family.</text>
</comment>
<comment type="catalytic activity">
    <reaction evidence="1">
        <text>Cleavage of hydrophobic, N-terminal signal or leader sequences from secreted and periplasmic proteins.</text>
        <dbReference type="EC" id="3.4.21.89"/>
    </reaction>
</comment>
<evidence type="ECO:0000313" key="13">
    <source>
        <dbReference type="EMBL" id="KAK9838285.1"/>
    </source>
</evidence>